<accession>A0A023AZK2</accession>
<feature type="chain" id="PRO_5001511435" evidence="1">
    <location>
        <begin position="34"/>
        <end position="475"/>
    </location>
</feature>
<evidence type="ECO:0000256" key="1">
    <source>
        <dbReference type="SAM" id="SignalP"/>
    </source>
</evidence>
<dbReference type="GeneID" id="22915566"/>
<keyword evidence="3" id="KW-1185">Reference proteome</keyword>
<dbReference type="Proteomes" id="UP000019763">
    <property type="component" value="Unassembled WGS sequence"/>
</dbReference>
<organism evidence="2 3">
    <name type="scientific">Gregarina niphandrodes</name>
    <name type="common">Septate eugregarine</name>
    <dbReference type="NCBI Taxonomy" id="110365"/>
    <lineage>
        <taxon>Eukaryota</taxon>
        <taxon>Sar</taxon>
        <taxon>Alveolata</taxon>
        <taxon>Apicomplexa</taxon>
        <taxon>Conoidasida</taxon>
        <taxon>Gregarinasina</taxon>
        <taxon>Eugregarinorida</taxon>
        <taxon>Gregarinidae</taxon>
        <taxon>Gregarina</taxon>
    </lineage>
</organism>
<proteinExistence type="predicted"/>
<reference evidence="2" key="1">
    <citation type="submission" date="2013-12" db="EMBL/GenBank/DDBJ databases">
        <authorList>
            <person name="Omoto C.K."/>
            <person name="Sibley D."/>
            <person name="Venepally P."/>
            <person name="Hadjithomas M."/>
            <person name="Karamycheva S."/>
            <person name="Brunk B."/>
            <person name="Roos D."/>
            <person name="Caler E."/>
            <person name="Lorenzi H."/>
        </authorList>
    </citation>
    <scope>NUCLEOTIDE SEQUENCE</scope>
</reference>
<comment type="caution">
    <text evidence="2">The sequence shown here is derived from an EMBL/GenBank/DDBJ whole genome shotgun (WGS) entry which is preliminary data.</text>
</comment>
<evidence type="ECO:0000313" key="2">
    <source>
        <dbReference type="EMBL" id="EZG43740.1"/>
    </source>
</evidence>
<feature type="signal peptide" evidence="1">
    <location>
        <begin position="1"/>
        <end position="33"/>
    </location>
</feature>
<name>A0A023AZK2_GRENI</name>
<keyword evidence="1" id="KW-0732">Signal</keyword>
<sequence>MRGSRSGHLSWHAATMLATDSWSWSLWLQGAWGDSTAETLRRRLGGGEERDILNWFERSLFARDPCVSAALTHGSVEEYEQLSDPLFSDVFEWLAQRFWSDVDSGSKRASAVVTRLREAYETNRLPHPWSECQPQFFPPWPPNAGVRLSSAATLAYWAQYLDTRDAMSPEQRLQRLSVLARWSPAQAFVHVFSDLKKHSPLFTKTHYIPDFSDETLDRAAAQWLCYGSAGESAMRDDIVEPMVEELSQFLRPFNRARKALVPGLNQSPKSAVCRVRYKTRCRLNKIARRLCNQTTMAQWIYTMAIKETRDLYAYYVSTYLGCRRRMIASYFFTRRQEPSESSGIESWGPIQSRDPDTHFPVAADVGVKRLEDYQIYVLRELAWTEEQLIQHFTHLLVEHHAAESCQSPDDVLRSTEESTFKFSIPEDVFRQLYEKAVRETADRMASEQGSDFAWRVGCAAITTLCGLSNPRPSSS</sequence>
<evidence type="ECO:0000313" key="3">
    <source>
        <dbReference type="Proteomes" id="UP000019763"/>
    </source>
</evidence>
<protein>
    <submittedName>
        <fullName evidence="2">Uncharacterized protein</fullName>
    </submittedName>
</protein>
<dbReference type="EMBL" id="AFNH02001198">
    <property type="protein sequence ID" value="EZG43740.1"/>
    <property type="molecule type" value="Genomic_DNA"/>
</dbReference>
<dbReference type="VEuPathDB" id="CryptoDB:GNI_160670"/>
<dbReference type="AlphaFoldDB" id="A0A023AZK2"/>
<dbReference type="RefSeq" id="XP_011133027.1">
    <property type="nucleotide sequence ID" value="XM_011134725.1"/>
</dbReference>
<gene>
    <name evidence="2" type="ORF">GNI_160670</name>
</gene>
<dbReference type="OrthoDB" id="8300588at2759"/>